<evidence type="ECO:0000256" key="6">
    <source>
        <dbReference type="ARBA" id="ARBA00022833"/>
    </source>
</evidence>
<reference evidence="8 9" key="1">
    <citation type="submission" date="2024-04" db="EMBL/GenBank/DDBJ databases">
        <title>Defined microbial consortia suppress multidrug-resistant proinflammatory Enterobacteriaceae via ecological control.</title>
        <authorList>
            <person name="Furuichi M."/>
            <person name="Kawaguchi T."/>
            <person name="Pust M."/>
            <person name="Yasuma K."/>
            <person name="Plichta D."/>
            <person name="Hasegawa N."/>
            <person name="Ohya T."/>
            <person name="Bhattarai S."/>
            <person name="Sasajima S."/>
            <person name="Aoto Y."/>
            <person name="Tuganbaev T."/>
            <person name="Yaginuma M."/>
            <person name="Ueda M."/>
            <person name="Okahashi N."/>
            <person name="Amafuji K."/>
            <person name="Kiridooshi Y."/>
            <person name="Sugita K."/>
            <person name="Strazar M."/>
            <person name="Skelly A."/>
            <person name="Suda W."/>
            <person name="Hattori M."/>
            <person name="Nakamoto N."/>
            <person name="Caballero S."/>
            <person name="Norman J."/>
            <person name="Olle B."/>
            <person name="Tanoue T."/>
            <person name="Arita M."/>
            <person name="Bucci V."/>
            <person name="Atarashi K."/>
            <person name="Xavier R."/>
            <person name="Honda K."/>
        </authorList>
    </citation>
    <scope>NUCLEOTIDE SEQUENCE [LARGE SCALE GENOMIC DNA]</scope>
    <source>
        <strain evidence="9">k04-0078-D8-1</strain>
    </source>
</reference>
<evidence type="ECO:0000256" key="5">
    <source>
        <dbReference type="ARBA" id="ARBA00022801"/>
    </source>
</evidence>
<dbReference type="InterPro" id="IPR006330">
    <property type="entry name" value="Ado/ade_deaminase"/>
</dbReference>
<dbReference type="InterPro" id="IPR032466">
    <property type="entry name" value="Metal_Hydrolase"/>
</dbReference>
<evidence type="ECO:0000259" key="7">
    <source>
        <dbReference type="Pfam" id="PF00962"/>
    </source>
</evidence>
<protein>
    <recommendedName>
        <fullName evidence="3">adenosine deaminase</fullName>
        <ecNumber evidence="3">3.5.4.4</ecNumber>
    </recommendedName>
</protein>
<dbReference type="Pfam" id="PF00962">
    <property type="entry name" value="A_deaminase"/>
    <property type="match status" value="1"/>
</dbReference>
<keyword evidence="4" id="KW-0479">Metal-binding</keyword>
<dbReference type="NCBIfam" id="TIGR01430">
    <property type="entry name" value="aden_deam"/>
    <property type="match status" value="1"/>
</dbReference>
<evidence type="ECO:0000256" key="4">
    <source>
        <dbReference type="ARBA" id="ARBA00022723"/>
    </source>
</evidence>
<dbReference type="PANTHER" id="PTHR11409">
    <property type="entry name" value="ADENOSINE DEAMINASE"/>
    <property type="match status" value="1"/>
</dbReference>
<evidence type="ECO:0000256" key="2">
    <source>
        <dbReference type="ARBA" id="ARBA00006676"/>
    </source>
</evidence>
<evidence type="ECO:0000313" key="8">
    <source>
        <dbReference type="EMBL" id="GAA6407606.1"/>
    </source>
</evidence>
<dbReference type="PANTHER" id="PTHR11409:SF43">
    <property type="entry name" value="ADENOSINE DEAMINASE"/>
    <property type="match status" value="1"/>
</dbReference>
<name>A0ABQ0B827_9FIRM</name>
<sequence length="318" mass="34927">MNTIEELKKYDLHCHLDGSLSEAVIRKLAAGAGVEIPAGEKLMDLLQVQPDCKSLKEYLEKFDLPLSCLADRDSFRIAVSELLGDGAKENVVYMEIRFAPLLSVREGLTCRQIIEGALDGLQEGKEKYGVEGNLILCGMRHMPVEQNVELAKTAREYLGQGVAALDLAGDEAAFPVKLHAEMFETARQLGIPFTIHAGECGSPGSVWDAIALGADRIGHGIAVRRDKELKALCAAKQIPFEMCPVSNLQTRAVNSMEEYPFLEFLEAGIPVTVNTDNRTVSKTTITGELELLQAYYHITYSDMELLMKNAAQAAFIHN</sequence>
<comment type="cofactor">
    <cofactor evidence="1">
        <name>Zn(2+)</name>
        <dbReference type="ChEBI" id="CHEBI:29105"/>
    </cofactor>
</comment>
<dbReference type="EC" id="3.5.4.4" evidence="3"/>
<comment type="caution">
    <text evidence="8">The sequence shown here is derived from an EMBL/GenBank/DDBJ whole genome shotgun (WGS) entry which is preliminary data.</text>
</comment>
<dbReference type="EMBL" id="BAABYW010000001">
    <property type="protein sequence ID" value="GAA6407606.1"/>
    <property type="molecule type" value="Genomic_DNA"/>
</dbReference>
<dbReference type="RefSeq" id="WP_302416786.1">
    <property type="nucleotide sequence ID" value="NZ_BAABYW010000001.1"/>
</dbReference>
<proteinExistence type="inferred from homology"/>
<accession>A0ABQ0B827</accession>
<evidence type="ECO:0000256" key="1">
    <source>
        <dbReference type="ARBA" id="ARBA00001947"/>
    </source>
</evidence>
<dbReference type="InterPro" id="IPR001365">
    <property type="entry name" value="A_deaminase_dom"/>
</dbReference>
<gene>
    <name evidence="8" type="primary">add</name>
    <name evidence="8" type="ORF">K040078D81_17230</name>
</gene>
<evidence type="ECO:0000313" key="9">
    <source>
        <dbReference type="Proteomes" id="UP001600943"/>
    </source>
</evidence>
<keyword evidence="6" id="KW-0862">Zinc</keyword>
<keyword evidence="5" id="KW-0378">Hydrolase</keyword>
<evidence type="ECO:0000256" key="3">
    <source>
        <dbReference type="ARBA" id="ARBA00012784"/>
    </source>
</evidence>
<dbReference type="Gene3D" id="3.20.20.140">
    <property type="entry name" value="Metal-dependent hydrolases"/>
    <property type="match status" value="1"/>
</dbReference>
<dbReference type="Proteomes" id="UP001600943">
    <property type="component" value="Unassembled WGS sequence"/>
</dbReference>
<dbReference type="SUPFAM" id="SSF51556">
    <property type="entry name" value="Metallo-dependent hydrolases"/>
    <property type="match status" value="1"/>
</dbReference>
<organism evidence="8 9">
    <name type="scientific">Blautia hominis</name>
    <dbReference type="NCBI Taxonomy" id="2025493"/>
    <lineage>
        <taxon>Bacteria</taxon>
        <taxon>Bacillati</taxon>
        <taxon>Bacillota</taxon>
        <taxon>Clostridia</taxon>
        <taxon>Lachnospirales</taxon>
        <taxon>Lachnospiraceae</taxon>
        <taxon>Blautia</taxon>
    </lineage>
</organism>
<comment type="similarity">
    <text evidence="2">Belongs to the metallo-dependent hydrolases superfamily. Adenosine and AMP deaminases family.</text>
</comment>
<feature type="domain" description="Adenosine deaminase" evidence="7">
    <location>
        <begin position="9"/>
        <end position="317"/>
    </location>
</feature>
<keyword evidence="9" id="KW-1185">Reference proteome</keyword>